<dbReference type="InterPro" id="IPR001073">
    <property type="entry name" value="C1q_dom"/>
</dbReference>
<dbReference type="EMBL" id="JAIWYP010000013">
    <property type="protein sequence ID" value="KAH3715013.1"/>
    <property type="molecule type" value="Genomic_DNA"/>
</dbReference>
<sequence length="62" mass="7040">MLDDKRIEMVHASQGVLDAGSQTVIVHMLRGQRVWVQNFDNASHSVFGKEYCSFSGVLLQRF</sequence>
<name>A0A9D4C0G1_DREPO</name>
<dbReference type="PROSITE" id="PS50871">
    <property type="entry name" value="C1Q"/>
    <property type="match status" value="1"/>
</dbReference>
<protein>
    <recommendedName>
        <fullName evidence="1">C1q domain-containing protein</fullName>
    </recommendedName>
</protein>
<proteinExistence type="predicted"/>
<dbReference type="AlphaFoldDB" id="A0A9D4C0G1"/>
<reference evidence="2" key="1">
    <citation type="journal article" date="2019" name="bioRxiv">
        <title>The Genome of the Zebra Mussel, Dreissena polymorpha: A Resource for Invasive Species Research.</title>
        <authorList>
            <person name="McCartney M.A."/>
            <person name="Auch B."/>
            <person name="Kono T."/>
            <person name="Mallez S."/>
            <person name="Zhang Y."/>
            <person name="Obille A."/>
            <person name="Becker A."/>
            <person name="Abrahante J.E."/>
            <person name="Garbe J."/>
            <person name="Badalamenti J.P."/>
            <person name="Herman A."/>
            <person name="Mangelson H."/>
            <person name="Liachko I."/>
            <person name="Sullivan S."/>
            <person name="Sone E.D."/>
            <person name="Koren S."/>
            <person name="Silverstein K.A.T."/>
            <person name="Beckman K.B."/>
            <person name="Gohl D.M."/>
        </authorList>
    </citation>
    <scope>NUCLEOTIDE SEQUENCE</scope>
    <source>
        <strain evidence="2">Duluth1</strain>
        <tissue evidence="2">Whole animal</tissue>
    </source>
</reference>
<gene>
    <name evidence="2" type="ORF">DPMN_057716</name>
</gene>
<organism evidence="2 3">
    <name type="scientific">Dreissena polymorpha</name>
    <name type="common">Zebra mussel</name>
    <name type="synonym">Mytilus polymorpha</name>
    <dbReference type="NCBI Taxonomy" id="45954"/>
    <lineage>
        <taxon>Eukaryota</taxon>
        <taxon>Metazoa</taxon>
        <taxon>Spiralia</taxon>
        <taxon>Lophotrochozoa</taxon>
        <taxon>Mollusca</taxon>
        <taxon>Bivalvia</taxon>
        <taxon>Autobranchia</taxon>
        <taxon>Heteroconchia</taxon>
        <taxon>Euheterodonta</taxon>
        <taxon>Imparidentia</taxon>
        <taxon>Neoheterodontei</taxon>
        <taxon>Myida</taxon>
        <taxon>Dreissenoidea</taxon>
        <taxon>Dreissenidae</taxon>
        <taxon>Dreissena</taxon>
    </lineage>
</organism>
<evidence type="ECO:0000259" key="1">
    <source>
        <dbReference type="PROSITE" id="PS50871"/>
    </source>
</evidence>
<evidence type="ECO:0000313" key="2">
    <source>
        <dbReference type="EMBL" id="KAH3715013.1"/>
    </source>
</evidence>
<keyword evidence="3" id="KW-1185">Reference proteome</keyword>
<dbReference type="Gene3D" id="2.60.120.40">
    <property type="match status" value="1"/>
</dbReference>
<reference evidence="2" key="2">
    <citation type="submission" date="2020-11" db="EMBL/GenBank/DDBJ databases">
        <authorList>
            <person name="McCartney M.A."/>
            <person name="Auch B."/>
            <person name="Kono T."/>
            <person name="Mallez S."/>
            <person name="Becker A."/>
            <person name="Gohl D.M."/>
            <person name="Silverstein K.A.T."/>
            <person name="Koren S."/>
            <person name="Bechman K.B."/>
            <person name="Herman A."/>
            <person name="Abrahante J.E."/>
            <person name="Garbe J."/>
        </authorList>
    </citation>
    <scope>NUCLEOTIDE SEQUENCE</scope>
    <source>
        <strain evidence="2">Duluth1</strain>
        <tissue evidence="2">Whole animal</tissue>
    </source>
</reference>
<dbReference type="SUPFAM" id="SSF49842">
    <property type="entry name" value="TNF-like"/>
    <property type="match status" value="1"/>
</dbReference>
<evidence type="ECO:0000313" key="3">
    <source>
        <dbReference type="Proteomes" id="UP000828390"/>
    </source>
</evidence>
<dbReference type="InterPro" id="IPR008983">
    <property type="entry name" value="Tumour_necrosis_fac-like_dom"/>
</dbReference>
<feature type="domain" description="C1q" evidence="1">
    <location>
        <begin position="1"/>
        <end position="62"/>
    </location>
</feature>
<dbReference type="Proteomes" id="UP000828390">
    <property type="component" value="Unassembled WGS sequence"/>
</dbReference>
<comment type="caution">
    <text evidence="2">The sequence shown here is derived from an EMBL/GenBank/DDBJ whole genome shotgun (WGS) entry which is preliminary data.</text>
</comment>
<accession>A0A9D4C0G1</accession>